<evidence type="ECO:0000256" key="3">
    <source>
        <dbReference type="ARBA" id="ARBA00023002"/>
    </source>
</evidence>
<dbReference type="AlphaFoldDB" id="A0A9P5RY61"/>
<protein>
    <recommendedName>
        <fullName evidence="10">Cytochrome P450</fullName>
    </recommendedName>
</protein>
<reference evidence="8" key="1">
    <citation type="journal article" date="2020" name="Fungal Divers.">
        <title>Resolving the Mortierellaceae phylogeny through synthesis of multi-gene phylogenetics and phylogenomics.</title>
        <authorList>
            <person name="Vandepol N."/>
            <person name="Liber J."/>
            <person name="Desiro A."/>
            <person name="Na H."/>
            <person name="Kennedy M."/>
            <person name="Barry K."/>
            <person name="Grigoriev I.V."/>
            <person name="Miller A.N."/>
            <person name="O'Donnell K."/>
            <person name="Stajich J.E."/>
            <person name="Bonito G."/>
        </authorList>
    </citation>
    <scope>NUCLEOTIDE SEQUENCE</scope>
    <source>
        <strain evidence="8">NRRL 6426</strain>
    </source>
</reference>
<keyword evidence="3 6" id="KW-0560">Oxidoreductase</keyword>
<dbReference type="PROSITE" id="PS00086">
    <property type="entry name" value="CYTOCHROME_P450"/>
    <property type="match status" value="1"/>
</dbReference>
<comment type="caution">
    <text evidence="8">The sequence shown here is derived from an EMBL/GenBank/DDBJ whole genome shotgun (WGS) entry which is preliminary data.</text>
</comment>
<evidence type="ECO:0008006" key="10">
    <source>
        <dbReference type="Google" id="ProtNLM"/>
    </source>
</evidence>
<dbReference type="GO" id="GO:0004497">
    <property type="term" value="F:monooxygenase activity"/>
    <property type="evidence" value="ECO:0007669"/>
    <property type="project" value="UniProtKB-KW"/>
</dbReference>
<keyword evidence="9" id="KW-1185">Reference proteome</keyword>
<dbReference type="InterPro" id="IPR036396">
    <property type="entry name" value="Cyt_P450_sf"/>
</dbReference>
<sequence length="583" mass="65557">MALVMAGIGLRRLLERQMIKRKRTPIEYAVLATIGCFVAAIIKYPNRAILTNPRPDLKALGRDAPGYPLIGNLTDILFHREDPLDFLHKTFQEHGDVISITMPLLGRAIILNRPEFMEHIFKTNFDNYVKGDMFRWNLTDIFGRGIFVADREEWRFHRKTASNIFTTKLYRSLVEGAFKSSAEDFSTVLDRAIAIDKPVDLQDKFLKLTLDAFGKLTFGLEFKALLSEDGPNEFGDAFDFLNSAADSRMANPIWFITDRIIPGRWKKHWGCIGILDEYAAKAVRNRRAETPEQAAARTRDLLDHFINYKSEDGTMLTDRELRDVFVNFMIAGRDTTAQALTWQFYCLMANPRIMNNILHEIDTVLEGSTDKITYEVLMNELPYVKAVFHETLRLHTPVSKNVKQAVDDDILPDGTRVYKGEFIGYSNWCMGRNKAVWGIDAELFVPERWLASSDVPPGTPGGSGDSGLTANPATGRRVSPFGKFKPESQFKFIAFNAGPRLCLGMTFAQLEAMATTCILLQRYQFKLTPGHPEPMVKGSITLPMKEALMTIVTKRTDGPVRASPAAAAVGGDGGSVHLSQREE</sequence>
<evidence type="ECO:0000256" key="1">
    <source>
        <dbReference type="ARBA" id="ARBA00010617"/>
    </source>
</evidence>
<evidence type="ECO:0000256" key="2">
    <source>
        <dbReference type="ARBA" id="ARBA00022723"/>
    </source>
</evidence>
<dbReference type="PRINTS" id="PR00463">
    <property type="entry name" value="EP450I"/>
</dbReference>
<feature type="region of interest" description="Disordered" evidence="7">
    <location>
        <begin position="559"/>
        <end position="583"/>
    </location>
</feature>
<dbReference type="GO" id="GO:0006629">
    <property type="term" value="P:lipid metabolic process"/>
    <property type="evidence" value="ECO:0007669"/>
    <property type="project" value="UniProtKB-ARBA"/>
</dbReference>
<dbReference type="Pfam" id="PF00067">
    <property type="entry name" value="p450"/>
    <property type="match status" value="1"/>
</dbReference>
<keyword evidence="6" id="KW-0503">Monooxygenase</keyword>
<evidence type="ECO:0000313" key="9">
    <source>
        <dbReference type="Proteomes" id="UP000748756"/>
    </source>
</evidence>
<proteinExistence type="inferred from homology"/>
<name>A0A9P5RY61_9FUNG</name>
<dbReference type="EMBL" id="JAAAUQ010000432">
    <property type="protein sequence ID" value="KAF9150293.1"/>
    <property type="molecule type" value="Genomic_DNA"/>
</dbReference>
<dbReference type="GO" id="GO:0005506">
    <property type="term" value="F:iron ion binding"/>
    <property type="evidence" value="ECO:0007669"/>
    <property type="project" value="InterPro"/>
</dbReference>
<feature type="compositionally biased region" description="Low complexity" evidence="7">
    <location>
        <begin position="559"/>
        <end position="569"/>
    </location>
</feature>
<dbReference type="PRINTS" id="PR00385">
    <property type="entry name" value="P450"/>
</dbReference>
<dbReference type="PANTHER" id="PTHR24296">
    <property type="entry name" value="CYTOCHROME P450"/>
    <property type="match status" value="1"/>
</dbReference>
<organism evidence="8 9">
    <name type="scientific">Linnemannia schmuckeri</name>
    <dbReference type="NCBI Taxonomy" id="64567"/>
    <lineage>
        <taxon>Eukaryota</taxon>
        <taxon>Fungi</taxon>
        <taxon>Fungi incertae sedis</taxon>
        <taxon>Mucoromycota</taxon>
        <taxon>Mortierellomycotina</taxon>
        <taxon>Mortierellomycetes</taxon>
        <taxon>Mortierellales</taxon>
        <taxon>Mortierellaceae</taxon>
        <taxon>Linnemannia</taxon>
    </lineage>
</organism>
<dbReference type="InterPro" id="IPR001128">
    <property type="entry name" value="Cyt_P450"/>
</dbReference>
<keyword evidence="4 5" id="KW-0408">Iron</keyword>
<evidence type="ECO:0000313" key="8">
    <source>
        <dbReference type="EMBL" id="KAF9150293.1"/>
    </source>
</evidence>
<accession>A0A9P5RY61</accession>
<dbReference type="OrthoDB" id="1470350at2759"/>
<keyword evidence="2 5" id="KW-0479">Metal-binding</keyword>
<dbReference type="Gene3D" id="1.10.630.10">
    <property type="entry name" value="Cytochrome P450"/>
    <property type="match status" value="1"/>
</dbReference>
<dbReference type="InterPro" id="IPR017972">
    <property type="entry name" value="Cyt_P450_CS"/>
</dbReference>
<dbReference type="Proteomes" id="UP000748756">
    <property type="component" value="Unassembled WGS sequence"/>
</dbReference>
<gene>
    <name evidence="8" type="ORF">BG015_007901</name>
</gene>
<feature type="binding site" description="axial binding residue" evidence="5">
    <location>
        <position position="502"/>
    </location>
    <ligand>
        <name>heme</name>
        <dbReference type="ChEBI" id="CHEBI:30413"/>
    </ligand>
    <ligandPart>
        <name>Fe</name>
        <dbReference type="ChEBI" id="CHEBI:18248"/>
    </ligandPart>
</feature>
<evidence type="ECO:0000256" key="6">
    <source>
        <dbReference type="RuleBase" id="RU000461"/>
    </source>
</evidence>
<keyword evidence="5 6" id="KW-0349">Heme</keyword>
<evidence type="ECO:0000256" key="7">
    <source>
        <dbReference type="SAM" id="MobiDB-lite"/>
    </source>
</evidence>
<dbReference type="GO" id="GO:0020037">
    <property type="term" value="F:heme binding"/>
    <property type="evidence" value="ECO:0007669"/>
    <property type="project" value="InterPro"/>
</dbReference>
<evidence type="ECO:0000256" key="4">
    <source>
        <dbReference type="ARBA" id="ARBA00023004"/>
    </source>
</evidence>
<dbReference type="GO" id="GO:0016705">
    <property type="term" value="F:oxidoreductase activity, acting on paired donors, with incorporation or reduction of molecular oxygen"/>
    <property type="evidence" value="ECO:0007669"/>
    <property type="project" value="InterPro"/>
</dbReference>
<dbReference type="SUPFAM" id="SSF48264">
    <property type="entry name" value="Cytochrome P450"/>
    <property type="match status" value="1"/>
</dbReference>
<comment type="similarity">
    <text evidence="1 6">Belongs to the cytochrome P450 family.</text>
</comment>
<comment type="cofactor">
    <cofactor evidence="5">
        <name>heme</name>
        <dbReference type="ChEBI" id="CHEBI:30413"/>
    </cofactor>
</comment>
<evidence type="ECO:0000256" key="5">
    <source>
        <dbReference type="PIRSR" id="PIRSR602401-1"/>
    </source>
</evidence>
<dbReference type="InterPro" id="IPR002401">
    <property type="entry name" value="Cyt_P450_E_grp-I"/>
</dbReference>